<keyword evidence="4 7" id="KW-1133">Transmembrane helix</keyword>
<evidence type="ECO:0000256" key="2">
    <source>
        <dbReference type="ARBA" id="ARBA00022475"/>
    </source>
</evidence>
<name>A0A315XX00_RUMFL</name>
<keyword evidence="2" id="KW-1003">Cell membrane</keyword>
<evidence type="ECO:0000256" key="7">
    <source>
        <dbReference type="SAM" id="Phobius"/>
    </source>
</evidence>
<dbReference type="Pfam" id="PF02687">
    <property type="entry name" value="FtsX"/>
    <property type="match status" value="2"/>
</dbReference>
<evidence type="ECO:0000256" key="6">
    <source>
        <dbReference type="ARBA" id="ARBA00038076"/>
    </source>
</evidence>
<feature type="transmembrane region" description="Helical" evidence="7">
    <location>
        <begin position="786"/>
        <end position="812"/>
    </location>
</feature>
<feature type="transmembrane region" description="Helical" evidence="7">
    <location>
        <begin position="532"/>
        <end position="556"/>
    </location>
</feature>
<keyword evidence="5 7" id="KW-0472">Membrane</keyword>
<evidence type="ECO:0000256" key="3">
    <source>
        <dbReference type="ARBA" id="ARBA00022692"/>
    </source>
</evidence>
<feature type="transmembrane region" description="Helical" evidence="7">
    <location>
        <begin position="877"/>
        <end position="896"/>
    </location>
</feature>
<proteinExistence type="inferred from homology"/>
<keyword evidence="3 7" id="KW-0812">Transmembrane</keyword>
<sequence length="913" mass="102190">MKHLISLSLKYIRRQKVRTFLTFMCIMLSAFILATVCSFGSSLYTTLYNYTEHDDGLWEVDVTNWVRQAEDYSKALDIVKNHAVVDDYLQPHSEELAYMDDIGFFEISDGKTSSRAMVLSSSSYEGNKKLVSEMTVTDPAFNLDTDNADGVYVPHSFMDMGYSEGDTVTFTICPFSAKFDENSDIIKQLRAELKEKNGTSLTPMDIGFDRLPEELQRKASGSNLLFSLQRRNIDVKDYPLTDLSYGEPVEYTVKIAGFTESVNSFSVNLNRFINTKSGSVDLKKVYDKNHFLNCSLEDEMFIRIKDGCDFEEALKTLFTDLGHDYDKDFYSDNLRHSENSTLLGLEWKSADAIYSILPMFVLPLMVVLLIAWFISRFIIDNAFEMAVQERSTHFAALRIMGASKGQVAAVVLIEAVFYCLTAVPLGILTAVFICRGAFNSFHRAGFPLFEFSVKGTFIVIGAALCILAIMVSAFTSAMWASRKLSPAEALNFGKPKSKKRRLRRYKSKLDLSSKKFLRRYTRKNIGASKSRFVISTITMGLGVLMFTFTALIGTYVKELSGKIIPDSIGDYYIDTMYADESLIEAADECFAGNDAFSSYCITSIFTQEISAVSDTDEIADDRLKRISEKGIAMVYAVNEGEYKRCYLDEVTGMSYAEFRDSGSAFFNIQNGVRVPETDTIKETSERRFEKFSKPITSESTNGLSLKILGVAYSPKAMSYNLIVPLEKAAGYAEDYHISLTVNGMENYEKAQASMDQFRQKVTLCNIEDLYMVGTGLKEFVKAIVKIILIFLISIWLVGILSMINCVNTSVLNRSRELMMLRSVGMTRKQLRKSVILETIMFSATAAVIGTLLGLGIFLIFVYLLIREPSMLHIGKVAAVLIASLVLNIIISLLSAIPAIRNLGKVEAIAQAAA</sequence>
<dbReference type="GO" id="GO:0005886">
    <property type="term" value="C:plasma membrane"/>
    <property type="evidence" value="ECO:0007669"/>
    <property type="project" value="UniProtKB-SubCell"/>
</dbReference>
<protein>
    <submittedName>
        <fullName evidence="9">FtsX-like permease family protein</fullName>
    </submittedName>
</protein>
<dbReference type="InterPro" id="IPR050250">
    <property type="entry name" value="Macrolide_Exporter_MacB"/>
</dbReference>
<evidence type="ECO:0000313" key="10">
    <source>
        <dbReference type="Proteomes" id="UP000245720"/>
    </source>
</evidence>
<accession>A0A315XX00</accession>
<evidence type="ECO:0000259" key="8">
    <source>
        <dbReference type="Pfam" id="PF02687"/>
    </source>
</evidence>
<feature type="transmembrane region" description="Helical" evidence="7">
    <location>
        <begin position="458"/>
        <end position="480"/>
    </location>
</feature>
<comment type="caution">
    <text evidence="9">The sequence shown here is derived from an EMBL/GenBank/DDBJ whole genome shotgun (WGS) entry which is preliminary data.</text>
</comment>
<feature type="transmembrane region" description="Helical" evidence="7">
    <location>
        <begin position="20"/>
        <end position="44"/>
    </location>
</feature>
<dbReference type="InterPro" id="IPR003838">
    <property type="entry name" value="ABC3_permease_C"/>
</dbReference>
<dbReference type="EMBL" id="QGDI01000008">
    <property type="protein sequence ID" value="PWJ11896.1"/>
    <property type="molecule type" value="Genomic_DNA"/>
</dbReference>
<feature type="domain" description="ABC3 transporter permease C-terminal" evidence="8">
    <location>
        <begin position="789"/>
        <end position="900"/>
    </location>
</feature>
<reference evidence="9 10" key="1">
    <citation type="submission" date="2018-05" db="EMBL/GenBank/DDBJ databases">
        <title>The Hungate 1000. A catalogue of reference genomes from the rumen microbiome.</title>
        <authorList>
            <person name="Kelly W."/>
        </authorList>
    </citation>
    <scope>NUCLEOTIDE SEQUENCE [LARGE SCALE GENOMIC DNA]</scope>
    <source>
        <strain evidence="9 10">SAb67</strain>
    </source>
</reference>
<feature type="transmembrane region" description="Helical" evidence="7">
    <location>
        <begin position="352"/>
        <end position="375"/>
    </location>
</feature>
<gene>
    <name evidence="9" type="ORF">IE37_02160</name>
</gene>
<evidence type="ECO:0000256" key="1">
    <source>
        <dbReference type="ARBA" id="ARBA00004651"/>
    </source>
</evidence>
<evidence type="ECO:0000256" key="5">
    <source>
        <dbReference type="ARBA" id="ARBA00023136"/>
    </source>
</evidence>
<dbReference type="OrthoDB" id="9793166at2"/>
<comment type="similarity">
    <text evidence="6">Belongs to the ABC-4 integral membrane protein family.</text>
</comment>
<comment type="subcellular location">
    <subcellularLocation>
        <location evidence="1">Cell membrane</location>
        <topology evidence="1">Multi-pass membrane protein</topology>
    </subcellularLocation>
</comment>
<evidence type="ECO:0000256" key="4">
    <source>
        <dbReference type="ARBA" id="ARBA00022989"/>
    </source>
</evidence>
<feature type="transmembrane region" description="Helical" evidence="7">
    <location>
        <begin position="833"/>
        <end position="865"/>
    </location>
</feature>
<dbReference type="AlphaFoldDB" id="A0A315XX00"/>
<evidence type="ECO:0000313" key="9">
    <source>
        <dbReference type="EMBL" id="PWJ11896.1"/>
    </source>
</evidence>
<organism evidence="9 10">
    <name type="scientific">Ruminococcus flavefaciens</name>
    <dbReference type="NCBI Taxonomy" id="1265"/>
    <lineage>
        <taxon>Bacteria</taxon>
        <taxon>Bacillati</taxon>
        <taxon>Bacillota</taxon>
        <taxon>Clostridia</taxon>
        <taxon>Eubacteriales</taxon>
        <taxon>Oscillospiraceae</taxon>
        <taxon>Ruminococcus</taxon>
    </lineage>
</organism>
<feature type="domain" description="ABC3 transporter permease C-terminal" evidence="8">
    <location>
        <begin position="365"/>
        <end position="483"/>
    </location>
</feature>
<dbReference type="GO" id="GO:0022857">
    <property type="term" value="F:transmembrane transporter activity"/>
    <property type="evidence" value="ECO:0007669"/>
    <property type="project" value="TreeGrafter"/>
</dbReference>
<dbReference type="Proteomes" id="UP000245720">
    <property type="component" value="Unassembled WGS sequence"/>
</dbReference>
<dbReference type="RefSeq" id="WP_109726916.1">
    <property type="nucleotide sequence ID" value="NZ_QGDI01000008.1"/>
</dbReference>
<dbReference type="PANTHER" id="PTHR30572:SF4">
    <property type="entry name" value="ABC TRANSPORTER PERMEASE YTRF"/>
    <property type="match status" value="1"/>
</dbReference>
<feature type="transmembrane region" description="Helical" evidence="7">
    <location>
        <begin position="407"/>
        <end position="438"/>
    </location>
</feature>
<dbReference type="PANTHER" id="PTHR30572">
    <property type="entry name" value="MEMBRANE COMPONENT OF TRANSPORTER-RELATED"/>
    <property type="match status" value="1"/>
</dbReference>